<dbReference type="EMBL" id="JAFLHG010000008">
    <property type="protein sequence ID" value="MBT8798325.1"/>
    <property type="molecule type" value="Genomic_DNA"/>
</dbReference>
<accession>A0ABS5XUX7</accession>
<organism evidence="1 2">
    <name type="scientific">Microbacterium flavum</name>
    <dbReference type="NCBI Taxonomy" id="415216"/>
    <lineage>
        <taxon>Bacteria</taxon>
        <taxon>Bacillati</taxon>
        <taxon>Actinomycetota</taxon>
        <taxon>Actinomycetes</taxon>
        <taxon>Micrococcales</taxon>
        <taxon>Microbacteriaceae</taxon>
        <taxon>Microbacterium</taxon>
    </lineage>
</organism>
<gene>
    <name evidence="1" type="ORF">J0P97_09590</name>
</gene>
<keyword evidence="2" id="KW-1185">Reference proteome</keyword>
<name>A0ABS5XUX7_9MICO</name>
<dbReference type="Proteomes" id="UP000740605">
    <property type="component" value="Unassembled WGS sequence"/>
</dbReference>
<reference evidence="1 2" key="1">
    <citation type="submission" date="2021-03" db="EMBL/GenBank/DDBJ databases">
        <title>Microbacterium pauli sp. nov., isolated from microfiltered milk.</title>
        <authorList>
            <person name="Bellassi P."/>
            <person name="Fontana A."/>
            <person name="Callegari M.L."/>
            <person name="Lorenzo M."/>
            <person name="Cappa F."/>
        </authorList>
    </citation>
    <scope>NUCLEOTIDE SEQUENCE [LARGE SCALE GENOMIC DNA]</scope>
    <source>
        <strain evidence="1 2">DSM 18909</strain>
    </source>
</reference>
<evidence type="ECO:0000313" key="1">
    <source>
        <dbReference type="EMBL" id="MBT8798325.1"/>
    </source>
</evidence>
<dbReference type="SUPFAM" id="SSF53756">
    <property type="entry name" value="UDP-Glycosyltransferase/glycogen phosphorylase"/>
    <property type="match status" value="1"/>
</dbReference>
<sequence length="318" mass="34311">MTQWERRHEAGEVPGRWPYGLDALSAFADVRPIDLREPGLLSKARSRAGLGIRPVSDAVGITWDENAAWRMSIVAPHASRATGVIWLTDTAARGGEVGGLARVLAGCDVLWALSEAQLEPLSSLVPGPRCEYVRFAIDHEFFTPQPLPPVLRVVSVGGDRDRDTAALFRAFEIIRERMPHVELVAQTTSTLPPPPGVTIVRHLPHARLRDLYASATVVMIATHANLHVSGMTVSLEAMATGRPVTITRTPGMEDYVEEGRTGLLSPVDDPDALAAHTIDLLSDPERVAAMGAAARTVVESRFTPAHMAAQIARIVSGL</sequence>
<dbReference type="CDD" id="cd03801">
    <property type="entry name" value="GT4_PimA-like"/>
    <property type="match status" value="1"/>
</dbReference>
<dbReference type="PANTHER" id="PTHR12526:SF590">
    <property type="entry name" value="ALPHA-MALTOSE-1-PHOSPHATE SYNTHASE"/>
    <property type="match status" value="1"/>
</dbReference>
<dbReference type="Gene3D" id="3.40.50.2000">
    <property type="entry name" value="Glycogen Phosphorylase B"/>
    <property type="match status" value="2"/>
</dbReference>
<evidence type="ECO:0000313" key="2">
    <source>
        <dbReference type="Proteomes" id="UP000740605"/>
    </source>
</evidence>
<proteinExistence type="predicted"/>
<dbReference type="PANTHER" id="PTHR12526">
    <property type="entry name" value="GLYCOSYLTRANSFERASE"/>
    <property type="match status" value="1"/>
</dbReference>
<comment type="caution">
    <text evidence="1">The sequence shown here is derived from an EMBL/GenBank/DDBJ whole genome shotgun (WGS) entry which is preliminary data.</text>
</comment>
<dbReference type="Pfam" id="PF13692">
    <property type="entry name" value="Glyco_trans_1_4"/>
    <property type="match status" value="1"/>
</dbReference>
<protein>
    <submittedName>
        <fullName evidence="1">Glycosyltransferase family 4 protein</fullName>
    </submittedName>
</protein>